<evidence type="ECO:0000313" key="2">
    <source>
        <dbReference type="Proteomes" id="UP000323225"/>
    </source>
</evidence>
<comment type="caution">
    <text evidence="1">The sequence shown here is derived from an EMBL/GenBank/DDBJ whole genome shotgun (WGS) entry which is preliminary data.</text>
</comment>
<organism evidence="1 2">
    <name type="scientific">Vibrio cholerae</name>
    <dbReference type="NCBI Taxonomy" id="666"/>
    <lineage>
        <taxon>Bacteria</taxon>
        <taxon>Pseudomonadati</taxon>
        <taxon>Pseudomonadota</taxon>
        <taxon>Gammaproteobacteria</taxon>
        <taxon>Vibrionales</taxon>
        <taxon>Vibrionaceae</taxon>
        <taxon>Vibrio</taxon>
    </lineage>
</organism>
<name>A0A5Q6PE70_VIBCL</name>
<dbReference type="Proteomes" id="UP000323225">
    <property type="component" value="Unassembled WGS sequence"/>
</dbReference>
<dbReference type="EMBL" id="VUAA01000027">
    <property type="protein sequence ID" value="KAA1253168.1"/>
    <property type="molecule type" value="Genomic_DNA"/>
</dbReference>
<protein>
    <submittedName>
        <fullName evidence="1">Uncharacterized protein</fullName>
    </submittedName>
</protein>
<accession>A0A5Q6PE70</accession>
<gene>
    <name evidence="1" type="ORF">F0M16_19220</name>
</gene>
<sequence length="116" mass="13038">MITVKTIANRFLSSKLKPKVTIGKGGKVCAGFGVFDRENNAYEIPVLVERGANGMVFHKWDLDHSPIIEQREDFSFVGTMEELRAICDSEQATVEHVDLFLKQKTRDNSSQGLMYG</sequence>
<proteinExistence type="predicted"/>
<dbReference type="AlphaFoldDB" id="A0A5Q6PE70"/>
<reference evidence="1 2" key="1">
    <citation type="submission" date="2019-09" db="EMBL/GenBank/DDBJ databases">
        <authorList>
            <person name="Kritzky A."/>
            <person name="Schelkanova E.Y."/>
            <person name="Alkhova Z.V."/>
            <person name="Smirnova N.I."/>
        </authorList>
    </citation>
    <scope>NUCLEOTIDE SEQUENCE [LARGE SCALE GENOMIC DNA]</scope>
    <source>
        <strain evidence="1 2">M1526</strain>
    </source>
</reference>
<evidence type="ECO:0000313" key="1">
    <source>
        <dbReference type="EMBL" id="KAA1253168.1"/>
    </source>
</evidence>